<dbReference type="AlphaFoldDB" id="A0A8H5NA72"/>
<comment type="caution">
    <text evidence="1">The sequence shown here is derived from an EMBL/GenBank/DDBJ whole genome shotgun (WGS) entry which is preliminary data.</text>
</comment>
<organism evidence="1 2">
    <name type="scientific">Fusarium mexicanum</name>
    <dbReference type="NCBI Taxonomy" id="751941"/>
    <lineage>
        <taxon>Eukaryota</taxon>
        <taxon>Fungi</taxon>
        <taxon>Dikarya</taxon>
        <taxon>Ascomycota</taxon>
        <taxon>Pezizomycotina</taxon>
        <taxon>Sordariomycetes</taxon>
        <taxon>Hypocreomycetidae</taxon>
        <taxon>Hypocreales</taxon>
        <taxon>Nectriaceae</taxon>
        <taxon>Fusarium</taxon>
        <taxon>Fusarium fujikuroi species complex</taxon>
    </lineage>
</organism>
<accession>A0A8H5NA72</accession>
<name>A0A8H5NA72_9HYPO</name>
<dbReference type="EMBL" id="JAAOAM010000020">
    <property type="protein sequence ID" value="KAF5557453.1"/>
    <property type="molecule type" value="Genomic_DNA"/>
</dbReference>
<evidence type="ECO:0000313" key="2">
    <source>
        <dbReference type="Proteomes" id="UP000522262"/>
    </source>
</evidence>
<dbReference type="Proteomes" id="UP000522262">
    <property type="component" value="Unassembled WGS sequence"/>
</dbReference>
<reference evidence="1 2" key="1">
    <citation type="submission" date="2020-05" db="EMBL/GenBank/DDBJ databases">
        <title>Identification and distribution of gene clusters putatively required for synthesis of sphingolipid metabolism inhibitors in phylogenetically diverse species of the filamentous fungus Fusarium.</title>
        <authorList>
            <person name="Kim H.-S."/>
            <person name="Busman M."/>
            <person name="Brown D.W."/>
            <person name="Divon H."/>
            <person name="Uhlig S."/>
            <person name="Proctor R.H."/>
        </authorList>
    </citation>
    <scope>NUCLEOTIDE SEQUENCE [LARGE SCALE GENOMIC DNA]</scope>
    <source>
        <strain evidence="1 2">NRRL 53147</strain>
    </source>
</reference>
<protein>
    <submittedName>
        <fullName evidence="1">Uncharacterized protein</fullName>
    </submittedName>
</protein>
<keyword evidence="2" id="KW-1185">Reference proteome</keyword>
<evidence type="ECO:0000313" key="1">
    <source>
        <dbReference type="EMBL" id="KAF5557453.1"/>
    </source>
</evidence>
<proteinExistence type="predicted"/>
<gene>
    <name evidence="1" type="ORF">FMEXI_776</name>
</gene>
<sequence>MAASADSDPPLFEPGARSKISRYAMTYAKRHPGDVLSYLRRVWPEQGERLVENPTCLRFLGGFKVLLENGETLKIHKTWIPLPELRRFRGRYLLPGEKASFPCLDPPLPENGVLGDWEFLLQLGCQTAPDIYFWVSTLSDIKFNSQDKITSPQRVKDLYLLLYEIYLQAMDGNEGEKKIASYIRYGFTRGSLLLQSQGWGNPDLSFRYGPEGMYSKKSSMPLPAGWNATPSESNLIARFYKEVLLLEDVTKYSIILEELKLYRTK</sequence>